<reference evidence="3" key="1">
    <citation type="journal article" date="2019" name="Int. J. Syst. Evol. Microbiol.">
        <title>The Global Catalogue of Microorganisms (GCM) 10K type strain sequencing project: providing services to taxonomists for standard genome sequencing and annotation.</title>
        <authorList>
            <consortium name="The Broad Institute Genomics Platform"/>
            <consortium name="The Broad Institute Genome Sequencing Center for Infectious Disease"/>
            <person name="Wu L."/>
            <person name="Ma J."/>
        </authorList>
    </citation>
    <scope>NUCLEOTIDE SEQUENCE [LARGE SCALE GENOMIC DNA]</scope>
    <source>
        <strain evidence="3">NBRC 109019</strain>
    </source>
</reference>
<protein>
    <recommendedName>
        <fullName evidence="4">HEAT repeat domain-containing protein</fullName>
    </recommendedName>
</protein>
<evidence type="ECO:0000256" key="1">
    <source>
        <dbReference type="SAM" id="MobiDB-lite"/>
    </source>
</evidence>
<name>A0ABM8H122_9MICO</name>
<dbReference type="EMBL" id="AP027734">
    <property type="protein sequence ID" value="BDZ54476.1"/>
    <property type="molecule type" value="Genomic_DNA"/>
</dbReference>
<gene>
    <name evidence="2" type="ORF">GCM10025870_15490</name>
</gene>
<evidence type="ECO:0000313" key="2">
    <source>
        <dbReference type="EMBL" id="BDZ54476.1"/>
    </source>
</evidence>
<dbReference type="InterPro" id="IPR011989">
    <property type="entry name" value="ARM-like"/>
</dbReference>
<dbReference type="SUPFAM" id="SSF48371">
    <property type="entry name" value="ARM repeat"/>
    <property type="match status" value="1"/>
</dbReference>
<dbReference type="Gene3D" id="1.25.10.10">
    <property type="entry name" value="Leucine-rich Repeat Variant"/>
    <property type="match status" value="1"/>
</dbReference>
<dbReference type="InterPro" id="IPR016024">
    <property type="entry name" value="ARM-type_fold"/>
</dbReference>
<evidence type="ECO:0008006" key="4">
    <source>
        <dbReference type="Google" id="ProtNLM"/>
    </source>
</evidence>
<proteinExistence type="predicted"/>
<dbReference type="Proteomes" id="UP001321477">
    <property type="component" value="Chromosome"/>
</dbReference>
<evidence type="ECO:0000313" key="3">
    <source>
        <dbReference type="Proteomes" id="UP001321477"/>
    </source>
</evidence>
<organism evidence="2 3">
    <name type="scientific">Agromyces marinus</name>
    <dbReference type="NCBI Taxonomy" id="1389020"/>
    <lineage>
        <taxon>Bacteria</taxon>
        <taxon>Bacillati</taxon>
        <taxon>Actinomycetota</taxon>
        <taxon>Actinomycetes</taxon>
        <taxon>Micrococcales</taxon>
        <taxon>Microbacteriaceae</taxon>
        <taxon>Agromyces</taxon>
    </lineage>
</organism>
<dbReference type="RefSeq" id="WP_286329619.1">
    <property type="nucleotide sequence ID" value="NZ_AP027734.1"/>
</dbReference>
<sequence>MGIQTALDSVAHAPTIVDAMRAADDLAFEAARDPGARTLRILDRAMSGQDELVVVGAVHALAGVLDDEAGRILVRLLSDERRFVREHAAWALGSGLPRSDAVGRLLAMVVEGGFAGMLAQRTLEHWSGAIATALAIGIEERCSVWATPVPAPGSSRPSAWCATRSQTGRWCARPPIRPNSTPCAPPRSPHSASGPVAVH</sequence>
<feature type="region of interest" description="Disordered" evidence="1">
    <location>
        <begin position="172"/>
        <end position="199"/>
    </location>
</feature>
<accession>A0ABM8H122</accession>
<keyword evidence="3" id="KW-1185">Reference proteome</keyword>